<evidence type="ECO:0000256" key="1">
    <source>
        <dbReference type="SAM" id="MobiDB-lite"/>
    </source>
</evidence>
<keyword evidence="6" id="KW-1185">Reference proteome</keyword>
<keyword evidence="2" id="KW-0732">Signal</keyword>
<dbReference type="InterPro" id="IPR003774">
    <property type="entry name" value="AlgH-like"/>
</dbReference>
<dbReference type="PANTHER" id="PTHR31984">
    <property type="entry name" value="TRANSPORTER, PUTATIVE (DUF179)-RELATED"/>
    <property type="match status" value="1"/>
</dbReference>
<name>A0A9P1M4V3_9DINO</name>
<dbReference type="EMBL" id="CAMXCT010006749">
    <property type="protein sequence ID" value="CAI4019434.1"/>
    <property type="molecule type" value="Genomic_DNA"/>
</dbReference>
<reference evidence="3" key="1">
    <citation type="submission" date="2022-10" db="EMBL/GenBank/DDBJ databases">
        <authorList>
            <person name="Chen Y."/>
            <person name="Dougan E. K."/>
            <person name="Chan C."/>
            <person name="Rhodes N."/>
            <person name="Thang M."/>
        </authorList>
    </citation>
    <scope>NUCLEOTIDE SEQUENCE</scope>
</reference>
<gene>
    <name evidence="3" type="ORF">C1SCF055_LOCUS43934</name>
</gene>
<feature type="region of interest" description="Disordered" evidence="1">
    <location>
        <begin position="390"/>
        <end position="410"/>
    </location>
</feature>
<organism evidence="3">
    <name type="scientific">Cladocopium goreaui</name>
    <dbReference type="NCBI Taxonomy" id="2562237"/>
    <lineage>
        <taxon>Eukaryota</taxon>
        <taxon>Sar</taxon>
        <taxon>Alveolata</taxon>
        <taxon>Dinophyceae</taxon>
        <taxon>Suessiales</taxon>
        <taxon>Symbiodiniaceae</taxon>
        <taxon>Cladocopium</taxon>
    </lineage>
</organism>
<dbReference type="Gene3D" id="3.40.1740.10">
    <property type="entry name" value="VC0467-like"/>
    <property type="match status" value="1"/>
</dbReference>
<dbReference type="OrthoDB" id="272750at2759"/>
<evidence type="ECO:0000313" key="5">
    <source>
        <dbReference type="EMBL" id="CAL4806746.1"/>
    </source>
</evidence>
<evidence type="ECO:0000256" key="2">
    <source>
        <dbReference type="SAM" id="SignalP"/>
    </source>
</evidence>
<evidence type="ECO:0000313" key="6">
    <source>
        <dbReference type="Proteomes" id="UP001152797"/>
    </source>
</evidence>
<dbReference type="Pfam" id="PF02622">
    <property type="entry name" value="DUF179"/>
    <property type="match status" value="1"/>
</dbReference>
<evidence type="ECO:0000313" key="3">
    <source>
        <dbReference type="EMBL" id="CAI4019434.1"/>
    </source>
</evidence>
<dbReference type="AlphaFoldDB" id="A0A9P1M4V3"/>
<evidence type="ECO:0000313" key="4">
    <source>
        <dbReference type="EMBL" id="CAL1172809.1"/>
    </source>
</evidence>
<sequence length="410" mass="46558">MSRAGNLCCLVILFLTLPRLQRPLLLPRQFGHGYGRTALRAEEVKSGPSPEAWREFRAQLIARESQEAQNRQNRSRVQRVAPKNEALLRAQSEDLWNEYMSGAWAHVVPVEVGGLLCRSPLPAQLTWLMRKDADFIWAKKLRKLLEEELPEIDGRPRKELFQAWSKNTMFCYRLADRLTNEALTKIVQKNLRSLNMEDKELIVLYGDMESTWQSVCLVLGVDSADMVTEAVAINRPFSRSVDEQLARLLLFGEKKNELHPKEQMLLQGCLAAFGEAAVYFGGPHDLNNPGLLVHGFSDLMGAEEIAPGTRIYKGGVEAAIDAIRAGRKHPLDFRWFLGRHKDLSTQDFSWVSVACARPVALKQCLGLPKPLWHEVMELCGGEHAELSSVELRKRKEYEDEDEPDEDSRSE</sequence>
<comment type="caution">
    <text evidence="3">The sequence shown here is derived from an EMBL/GenBank/DDBJ whole genome shotgun (WGS) entry which is preliminary data.</text>
</comment>
<dbReference type="PANTHER" id="PTHR31984:SF17">
    <property type="entry name" value="TRANSCRIPTIONAL REGULATOR"/>
    <property type="match status" value="1"/>
</dbReference>
<proteinExistence type="predicted"/>
<dbReference type="EMBL" id="CAMXCT020006749">
    <property type="protein sequence ID" value="CAL1172809.1"/>
    <property type="molecule type" value="Genomic_DNA"/>
</dbReference>
<feature type="chain" id="PRO_5043273182" evidence="2">
    <location>
        <begin position="24"/>
        <end position="410"/>
    </location>
</feature>
<accession>A0A9P1M4V3</accession>
<dbReference type="EMBL" id="CAMXCT030006749">
    <property type="protein sequence ID" value="CAL4806746.1"/>
    <property type="molecule type" value="Genomic_DNA"/>
</dbReference>
<reference evidence="4" key="2">
    <citation type="submission" date="2024-04" db="EMBL/GenBank/DDBJ databases">
        <authorList>
            <person name="Chen Y."/>
            <person name="Shah S."/>
            <person name="Dougan E. K."/>
            <person name="Thang M."/>
            <person name="Chan C."/>
        </authorList>
    </citation>
    <scope>NUCLEOTIDE SEQUENCE [LARGE SCALE GENOMIC DNA]</scope>
</reference>
<dbReference type="Proteomes" id="UP001152797">
    <property type="component" value="Unassembled WGS sequence"/>
</dbReference>
<feature type="compositionally biased region" description="Acidic residues" evidence="1">
    <location>
        <begin position="398"/>
        <end position="410"/>
    </location>
</feature>
<feature type="signal peptide" evidence="2">
    <location>
        <begin position="1"/>
        <end position="23"/>
    </location>
</feature>
<protein>
    <submittedName>
        <fullName evidence="5">Selenoprotein O</fullName>
    </submittedName>
</protein>